<sequence>MAFHVACPITCRRICKCELGNAGLGVGEGFLEEVVRVEEFLKDPWVVRVGRGGGDGRDVGTVQVLVPKVVAAPPLPVPVAAEDGGEDGAVGATSVLARRAAMQRQAVAASMAAEDYVRRLEAGGAADAPGEVANNVGGEDQGALTPKIMCRICFSGEDAGSEKAAKMLTCKTCDKKYHRSCLKIWAEYRDLFHWSSWVCPSCRTCEVCRRGGDPTKLMYCKRCDGAYHCYCQQPPHKNVSHGPYLCPKHTRCHSCGSTVSGNGLSTRWFLGYTCCDACGRLFVKGNYCPVCLKVYRDSESTPMVCCDVCQQWVHCLCDGISDEKYQQFQADGNLQYKCAACRGDCYQVKDIDDAVRELWRRRDKADKDLIANLRAAAGLPSQEEIFSLSPFSDDEETSPAVPKHDHGRSLKFSVKGLGAKNSKEYGKTNFKNSLSNKKHPKKGFQFQTIGKMEGSYQNIDTRRGISSLESSFRDQTIDDTNSHGTKTEIYSSPLAIASDNSKIKSYDDHIGSDKNSSTKEAAINAVDKVPKVHIKGSKSQILHMKESIGKNATKSEPVKGTKLVIHLGGKHRNTTCSPVSENVNCQKEQDSLVSNGARLDNASPVRSSKYEDRGSSVKLAKVSDAHRKGRVHKGEVYEPKTASRSPLTTKARTADVGHAVETVDEEATLRNDQQGKHAVEEPVNSLSGTRDAAELSNASNSSNDPKPLLKLKFKNPYFEQRSSWVSQGVEEKSSVKGQRSKRKRPSAEKISTLEDDASVHQHLENSIDEVMDAKILQKLGKGAIGKRVEIHQSADNSWHKGMVSNVVEGTSSISVDLDDGRTKTLELGKQGVRFISQKQKRART</sequence>
<evidence type="ECO:0000313" key="2">
    <source>
        <dbReference type="Proteomes" id="UP000827976"/>
    </source>
</evidence>
<keyword evidence="2" id="KW-1185">Reference proteome</keyword>
<name>A0ACB7UMN9_DIOAL</name>
<accession>A0ACB7UMN9</accession>
<organism evidence="1 2">
    <name type="scientific">Dioscorea alata</name>
    <name type="common">Purple yam</name>
    <dbReference type="NCBI Taxonomy" id="55571"/>
    <lineage>
        <taxon>Eukaryota</taxon>
        <taxon>Viridiplantae</taxon>
        <taxon>Streptophyta</taxon>
        <taxon>Embryophyta</taxon>
        <taxon>Tracheophyta</taxon>
        <taxon>Spermatophyta</taxon>
        <taxon>Magnoliopsida</taxon>
        <taxon>Liliopsida</taxon>
        <taxon>Dioscoreales</taxon>
        <taxon>Dioscoreaceae</taxon>
        <taxon>Dioscorea</taxon>
    </lineage>
</organism>
<keyword evidence="1" id="KW-0808">Transferase</keyword>
<evidence type="ECO:0000313" key="1">
    <source>
        <dbReference type="EMBL" id="KAH7661757.1"/>
    </source>
</evidence>
<proteinExistence type="predicted"/>
<keyword evidence="1" id="KW-0489">Methyltransferase</keyword>
<protein>
    <submittedName>
        <fullName evidence="1">Histone-lysine N-methyltransferase protein</fullName>
        <ecNumber evidence="1">2.1.1.354</ecNumber>
    </submittedName>
</protein>
<dbReference type="Proteomes" id="UP000827976">
    <property type="component" value="Chromosome 15"/>
</dbReference>
<reference evidence="2" key="1">
    <citation type="journal article" date="2022" name="Nat. Commun.">
        <title>Chromosome evolution and the genetic basis of agronomically important traits in greater yam.</title>
        <authorList>
            <person name="Bredeson J.V."/>
            <person name="Lyons J.B."/>
            <person name="Oniyinde I.O."/>
            <person name="Okereke N.R."/>
            <person name="Kolade O."/>
            <person name="Nnabue I."/>
            <person name="Nwadili C.O."/>
            <person name="Hribova E."/>
            <person name="Parker M."/>
            <person name="Nwogha J."/>
            <person name="Shu S."/>
            <person name="Carlson J."/>
            <person name="Kariba R."/>
            <person name="Muthemba S."/>
            <person name="Knop K."/>
            <person name="Barton G.J."/>
            <person name="Sherwood A.V."/>
            <person name="Lopez-Montes A."/>
            <person name="Asiedu R."/>
            <person name="Jamnadass R."/>
            <person name="Muchugi A."/>
            <person name="Goodstein D."/>
            <person name="Egesi C.N."/>
            <person name="Featherston J."/>
            <person name="Asfaw A."/>
            <person name="Simpson G.G."/>
            <person name="Dolezel J."/>
            <person name="Hendre P.S."/>
            <person name="Van Deynze A."/>
            <person name="Kumar P.L."/>
            <person name="Obidiegwu J.E."/>
            <person name="Bhattacharjee R."/>
            <person name="Rokhsar D.S."/>
        </authorList>
    </citation>
    <scope>NUCLEOTIDE SEQUENCE [LARGE SCALE GENOMIC DNA]</scope>
    <source>
        <strain evidence="2">cv. TDa95/00328</strain>
    </source>
</reference>
<gene>
    <name evidence="1" type="ORF">IHE45_15G084800</name>
</gene>
<dbReference type="EC" id="2.1.1.354" evidence="1"/>
<dbReference type="EMBL" id="CM037025">
    <property type="protein sequence ID" value="KAH7661757.1"/>
    <property type="molecule type" value="Genomic_DNA"/>
</dbReference>
<comment type="caution">
    <text evidence="1">The sequence shown here is derived from an EMBL/GenBank/DDBJ whole genome shotgun (WGS) entry which is preliminary data.</text>
</comment>